<comment type="caution">
    <text evidence="1">The sequence shown here is derived from an EMBL/GenBank/DDBJ whole genome shotgun (WGS) entry which is preliminary data.</text>
</comment>
<name>A0A6V6Y7I5_9FIRM</name>
<dbReference type="Proteomes" id="UP000586454">
    <property type="component" value="Unassembled WGS sequence"/>
</dbReference>
<proteinExistence type="predicted"/>
<dbReference type="EMBL" id="CAIJCS010000034">
    <property type="protein sequence ID" value="CAC9936378.1"/>
    <property type="molecule type" value="Genomic_DNA"/>
</dbReference>
<reference evidence="1 2" key="1">
    <citation type="submission" date="2020-06" db="EMBL/GenBank/DDBJ databases">
        <authorList>
            <person name="Criscuolo A."/>
        </authorList>
    </citation>
    <scope>NUCLEOTIDE SEQUENCE [LARGE SCALE GENOMIC DNA]</scope>
    <source>
        <strain evidence="1">1804121828</strain>
    </source>
</reference>
<organism evidence="1 2">
    <name type="scientific">Aedoeadaptatus nemausensis</name>
    <dbReference type="NCBI Taxonomy" id="2582829"/>
    <lineage>
        <taxon>Bacteria</taxon>
        <taxon>Bacillati</taxon>
        <taxon>Bacillota</taxon>
        <taxon>Tissierellia</taxon>
        <taxon>Tissierellales</taxon>
        <taxon>Peptoniphilaceae</taxon>
        <taxon>Aedoeadaptatus</taxon>
    </lineage>
</organism>
<keyword evidence="2" id="KW-1185">Reference proteome</keyword>
<evidence type="ECO:0000313" key="2">
    <source>
        <dbReference type="Proteomes" id="UP000586454"/>
    </source>
</evidence>
<accession>A0A6V6Y7I5</accession>
<evidence type="ECO:0000313" key="1">
    <source>
        <dbReference type="EMBL" id="CAC9936378.1"/>
    </source>
</evidence>
<sequence>MNYKLSFIKEAIQDYKALDGSQRKLSIKHLRGS</sequence>
<dbReference type="AlphaFoldDB" id="A0A6V6Y7I5"/>
<gene>
    <name evidence="1" type="ORF">PEPNEM18_01671</name>
</gene>
<protein>
    <submittedName>
        <fullName evidence="1">Addiction module toxin, RelE/StbE family</fullName>
    </submittedName>
</protein>